<sequence length="347" mass="37583">MNLKTLAEALGLSQTTVSRALNGYPEVSAATRRRVEEAAAQMGYRPNSRAKGLATGRAMLIGQVIPTSTEHEMVNPVFGDFVAGASQNLARAGYDILLTRVPGDDEGKVYREFRARGAVDGVIVQAPAVNDERIALLNDIGLPFVVHGRSTGVDLPYSWIDVNNTQAFRRATEFLIQLGHRRIALINGLERMDFAFRRRKGYTHALEAAGLSSDPILMCTDEMTEEFGFKKTRHMLSLEDPPTAIICSSILSAIGIRRALQEAGLVMGRDLSVITHDDDLSYLKNGQDLPIFTATRSSVRMAGELLADALVQLISAPDEGPITRLLEAQLVVGSSTGPAPLQAARLG</sequence>
<evidence type="ECO:0000256" key="3">
    <source>
        <dbReference type="ARBA" id="ARBA00023163"/>
    </source>
</evidence>
<dbReference type="Pfam" id="PF00356">
    <property type="entry name" value="LacI"/>
    <property type="match status" value="1"/>
</dbReference>
<dbReference type="Gene3D" id="1.10.260.40">
    <property type="entry name" value="lambda repressor-like DNA-binding domains"/>
    <property type="match status" value="1"/>
</dbReference>
<gene>
    <name evidence="5" type="primary">rafR</name>
    <name evidence="5" type="ORF">PSM7751_03794</name>
</gene>
<proteinExistence type="predicted"/>
<dbReference type="EMBL" id="FWFN01000009">
    <property type="protein sequence ID" value="SLN71078.1"/>
    <property type="molecule type" value="Genomic_DNA"/>
</dbReference>
<dbReference type="GO" id="GO:0000976">
    <property type="term" value="F:transcription cis-regulatory region binding"/>
    <property type="evidence" value="ECO:0007669"/>
    <property type="project" value="TreeGrafter"/>
</dbReference>
<dbReference type="PANTHER" id="PTHR30146:SF109">
    <property type="entry name" value="HTH-TYPE TRANSCRIPTIONAL REGULATOR GALS"/>
    <property type="match status" value="1"/>
</dbReference>
<evidence type="ECO:0000313" key="6">
    <source>
        <dbReference type="Proteomes" id="UP000193963"/>
    </source>
</evidence>
<dbReference type="OrthoDB" id="234496at2"/>
<dbReference type="PANTHER" id="PTHR30146">
    <property type="entry name" value="LACI-RELATED TRANSCRIPTIONAL REPRESSOR"/>
    <property type="match status" value="1"/>
</dbReference>
<evidence type="ECO:0000259" key="4">
    <source>
        <dbReference type="PROSITE" id="PS50932"/>
    </source>
</evidence>
<evidence type="ECO:0000256" key="2">
    <source>
        <dbReference type="ARBA" id="ARBA00023125"/>
    </source>
</evidence>
<dbReference type="Gene3D" id="3.40.50.2300">
    <property type="match status" value="2"/>
</dbReference>
<dbReference type="InterPro" id="IPR028082">
    <property type="entry name" value="Peripla_BP_I"/>
</dbReference>
<dbReference type="InterPro" id="IPR010982">
    <property type="entry name" value="Lambda_DNA-bd_dom_sf"/>
</dbReference>
<dbReference type="Pfam" id="PF00532">
    <property type="entry name" value="Peripla_BP_1"/>
    <property type="match status" value="1"/>
</dbReference>
<organism evidence="5 6">
    <name type="scientific">Pseudooceanicola marinus</name>
    <dbReference type="NCBI Taxonomy" id="396013"/>
    <lineage>
        <taxon>Bacteria</taxon>
        <taxon>Pseudomonadati</taxon>
        <taxon>Pseudomonadota</taxon>
        <taxon>Alphaproteobacteria</taxon>
        <taxon>Rhodobacterales</taxon>
        <taxon>Paracoccaceae</taxon>
        <taxon>Pseudooceanicola</taxon>
    </lineage>
</organism>
<feature type="domain" description="HTH lacI-type" evidence="4">
    <location>
        <begin position="1"/>
        <end position="55"/>
    </location>
</feature>
<protein>
    <submittedName>
        <fullName evidence="5">HTH-type transcriptional regulator RafR</fullName>
    </submittedName>
</protein>
<dbReference type="PROSITE" id="PS50932">
    <property type="entry name" value="HTH_LACI_2"/>
    <property type="match status" value="1"/>
</dbReference>
<dbReference type="InterPro" id="IPR001761">
    <property type="entry name" value="Peripla_BP/Lac1_sug-bd_dom"/>
</dbReference>
<dbReference type="SUPFAM" id="SSF47413">
    <property type="entry name" value="lambda repressor-like DNA-binding domains"/>
    <property type="match status" value="1"/>
</dbReference>
<dbReference type="Proteomes" id="UP000193963">
    <property type="component" value="Unassembled WGS sequence"/>
</dbReference>
<dbReference type="AlphaFoldDB" id="A0A1X7A5Z4"/>
<dbReference type="SUPFAM" id="SSF53822">
    <property type="entry name" value="Periplasmic binding protein-like I"/>
    <property type="match status" value="1"/>
</dbReference>
<dbReference type="RefSeq" id="WP_085889816.1">
    <property type="nucleotide sequence ID" value="NZ_FWFN01000009.1"/>
</dbReference>
<dbReference type="InterPro" id="IPR000843">
    <property type="entry name" value="HTH_LacI"/>
</dbReference>
<keyword evidence="3" id="KW-0804">Transcription</keyword>
<keyword evidence="2" id="KW-0238">DNA-binding</keyword>
<reference evidence="5 6" key="1">
    <citation type="submission" date="2017-03" db="EMBL/GenBank/DDBJ databases">
        <authorList>
            <person name="Afonso C.L."/>
            <person name="Miller P.J."/>
            <person name="Scott M.A."/>
            <person name="Spackman E."/>
            <person name="Goraichik I."/>
            <person name="Dimitrov K.M."/>
            <person name="Suarez D.L."/>
            <person name="Swayne D.E."/>
        </authorList>
    </citation>
    <scope>NUCLEOTIDE SEQUENCE [LARGE SCALE GENOMIC DNA]</scope>
    <source>
        <strain evidence="5 6">CECT 7751</strain>
    </source>
</reference>
<dbReference type="CDD" id="cd01392">
    <property type="entry name" value="HTH_LacI"/>
    <property type="match status" value="1"/>
</dbReference>
<name>A0A1X7A5Z4_9RHOB</name>
<keyword evidence="1" id="KW-0805">Transcription regulation</keyword>
<dbReference type="CDD" id="cd20010">
    <property type="entry name" value="PBP1_AglR-like"/>
    <property type="match status" value="1"/>
</dbReference>
<dbReference type="SMART" id="SM00354">
    <property type="entry name" value="HTH_LACI"/>
    <property type="match status" value="1"/>
</dbReference>
<evidence type="ECO:0000256" key="1">
    <source>
        <dbReference type="ARBA" id="ARBA00023015"/>
    </source>
</evidence>
<keyword evidence="6" id="KW-1185">Reference proteome</keyword>
<accession>A0A1X7A5Z4</accession>
<evidence type="ECO:0000313" key="5">
    <source>
        <dbReference type="EMBL" id="SLN71078.1"/>
    </source>
</evidence>
<dbReference type="GO" id="GO:0003700">
    <property type="term" value="F:DNA-binding transcription factor activity"/>
    <property type="evidence" value="ECO:0007669"/>
    <property type="project" value="TreeGrafter"/>
</dbReference>